<dbReference type="PANTHER" id="PTHR31566">
    <property type="entry name" value="CYTOCHROME C BIOGENESIS PROTEIN CCS1, CHLOROPLASTIC"/>
    <property type="match status" value="1"/>
</dbReference>
<sequence>MNKQKRSFINAIWDFCCSLKLTIVILILLAATSIIGTVIQQNRQPEEYIRIYGEATFRLFEKLQFFDMYHSWWFLTLLALFAINLTACSIKRLPRVFKVVKNPNLTPDESFYRSLSTLEEVVSKEKPENLRDKIAAFLKKEFAEPRITEQDGKIHLYSEKMAWARFGVYITHASILIIFIGAIIGNVFGFKAFVNIVEGTETSRVWKRGGVEPQPIDLGFTVRCEDFSMTYYEGSMRPKEYKSLITIIDNGEKVKVDRPVIVNDPLTYKGIVFYQSSYGPAGNPSFTIEATERASGEKQTYTLEQGKRARLPGGATVRVTNFAENFQNFGPAARIEVTKAGQAPRSFTVLKNFPQFDEQRGGDYIFSLAGLEQRQYTGLQVAKDPGVWVVWIGCTLLVVGSIVAFFLSHRRVWVSIMPLEDGRSGIMMGGNAHRNQAAFEMAFDDLKDNLKKEING</sequence>
<dbReference type="KEGG" id="gsb:GSUB_01865"/>
<dbReference type="PANTHER" id="PTHR31566:SF0">
    <property type="entry name" value="CYTOCHROME C BIOGENESIS PROTEIN CCS1, CHLOROPLASTIC"/>
    <property type="match status" value="1"/>
</dbReference>
<feature type="domain" description="ResB-like" evidence="7">
    <location>
        <begin position="352"/>
        <end position="444"/>
    </location>
</feature>
<gene>
    <name evidence="8" type="ORF">GSUB_01865</name>
</gene>
<dbReference type="Proteomes" id="UP000035036">
    <property type="component" value="Chromosome"/>
</dbReference>
<feature type="transmembrane region" description="Helical" evidence="6">
    <location>
        <begin position="12"/>
        <end position="39"/>
    </location>
</feature>
<dbReference type="GO" id="GO:0017004">
    <property type="term" value="P:cytochrome complex assembly"/>
    <property type="evidence" value="ECO:0007669"/>
    <property type="project" value="UniProtKB-KW"/>
</dbReference>
<evidence type="ECO:0000259" key="7">
    <source>
        <dbReference type="Pfam" id="PF05140"/>
    </source>
</evidence>
<evidence type="ECO:0000256" key="3">
    <source>
        <dbReference type="ARBA" id="ARBA00022748"/>
    </source>
</evidence>
<reference evidence="8 9" key="1">
    <citation type="journal article" date="2015" name="Genome Announc.">
        <title>Genomes of Geoalkalibacter ferrihydriticus Z-0531T and Geoalkalibacter subterraneus Red1T, Two Haloalkaliphilic Metal-Reducing Deltaproteobacteria.</title>
        <authorList>
            <person name="Badalamenti J.P."/>
            <person name="Krajmalnik-Brown R."/>
            <person name="Torres C.I."/>
            <person name="Bond D.R."/>
        </authorList>
    </citation>
    <scope>NUCLEOTIDE SEQUENCE [LARGE SCALE GENOMIC DNA]</scope>
    <source>
        <strain evidence="8 9">Red1</strain>
    </source>
</reference>
<protein>
    <submittedName>
        <fullName evidence="8">Cytochrome C biogenesis protein ResB</fullName>
    </submittedName>
</protein>
<evidence type="ECO:0000256" key="2">
    <source>
        <dbReference type="ARBA" id="ARBA00022692"/>
    </source>
</evidence>
<evidence type="ECO:0000256" key="1">
    <source>
        <dbReference type="ARBA" id="ARBA00004141"/>
    </source>
</evidence>
<feature type="transmembrane region" description="Helical" evidence="6">
    <location>
        <begin position="388"/>
        <end position="407"/>
    </location>
</feature>
<proteinExistence type="predicted"/>
<feature type="transmembrane region" description="Helical" evidence="6">
    <location>
        <begin position="166"/>
        <end position="188"/>
    </location>
</feature>
<dbReference type="Pfam" id="PF05140">
    <property type="entry name" value="ResB"/>
    <property type="match status" value="2"/>
</dbReference>
<keyword evidence="3" id="KW-0201">Cytochrome c-type biogenesis</keyword>
<keyword evidence="5 6" id="KW-0472">Membrane</keyword>
<accession>A0A0B5FLR4</accession>
<dbReference type="RefSeq" id="WP_040198949.1">
    <property type="nucleotide sequence ID" value="NZ_CP010311.1"/>
</dbReference>
<dbReference type="AlphaFoldDB" id="A0A0B5FLR4"/>
<dbReference type="InterPro" id="IPR023494">
    <property type="entry name" value="Cyt_c_bgen_Ccs1/CcsB/ResB"/>
</dbReference>
<feature type="domain" description="ResB-like" evidence="7">
    <location>
        <begin position="19"/>
        <end position="341"/>
    </location>
</feature>
<evidence type="ECO:0000256" key="5">
    <source>
        <dbReference type="ARBA" id="ARBA00023136"/>
    </source>
</evidence>
<dbReference type="STRING" id="483547.GSUB_01865"/>
<feature type="transmembrane region" description="Helical" evidence="6">
    <location>
        <begin position="72"/>
        <end position="90"/>
    </location>
</feature>
<dbReference type="OrthoDB" id="9770923at2"/>
<evidence type="ECO:0000256" key="6">
    <source>
        <dbReference type="SAM" id="Phobius"/>
    </source>
</evidence>
<comment type="subcellular location">
    <subcellularLocation>
        <location evidence="1">Membrane</location>
        <topology evidence="1">Multi-pass membrane protein</topology>
    </subcellularLocation>
</comment>
<dbReference type="InterPro" id="IPR007816">
    <property type="entry name" value="ResB-like_domain"/>
</dbReference>
<keyword evidence="4 6" id="KW-1133">Transmembrane helix</keyword>
<keyword evidence="2 6" id="KW-0812">Transmembrane</keyword>
<dbReference type="EMBL" id="CP010311">
    <property type="protein sequence ID" value="AJF05569.1"/>
    <property type="molecule type" value="Genomic_DNA"/>
</dbReference>
<dbReference type="HOGENOM" id="CLU_034630_1_0_7"/>
<name>A0A0B5FLR4_9BACT</name>
<evidence type="ECO:0000313" key="9">
    <source>
        <dbReference type="Proteomes" id="UP000035036"/>
    </source>
</evidence>
<dbReference type="GO" id="GO:0016020">
    <property type="term" value="C:membrane"/>
    <property type="evidence" value="ECO:0007669"/>
    <property type="project" value="UniProtKB-SubCell"/>
</dbReference>
<keyword evidence="9" id="KW-1185">Reference proteome</keyword>
<organism evidence="8 9">
    <name type="scientific">Geoalkalibacter subterraneus</name>
    <dbReference type="NCBI Taxonomy" id="483547"/>
    <lineage>
        <taxon>Bacteria</taxon>
        <taxon>Pseudomonadati</taxon>
        <taxon>Thermodesulfobacteriota</taxon>
        <taxon>Desulfuromonadia</taxon>
        <taxon>Desulfuromonadales</taxon>
        <taxon>Geoalkalibacteraceae</taxon>
        <taxon>Geoalkalibacter</taxon>
    </lineage>
</organism>
<evidence type="ECO:0000256" key="4">
    <source>
        <dbReference type="ARBA" id="ARBA00022989"/>
    </source>
</evidence>
<evidence type="ECO:0000313" key="8">
    <source>
        <dbReference type="EMBL" id="AJF05569.1"/>
    </source>
</evidence>